<sequence length="228" mass="24844">MYPIIKGPTRQPDGTYQIKITRAPGDVELISSPDHAKAQAIAASLASAAKLLIPKKKEVEFVQPGPGRPAKIKTHGPAVLSRIRKGTMSNDRAARLSGVNPATLRDWLARGKKEEARRMAGEPAIPMETQYLRFNAEFQCARDVGIEVLEDCVMVQAEFDGHLALKVLAVRRPEDWSRRQALEITGAGGGPIQVDQGLARIKAAFEQMTPEERKTAAATGRLPPHIGE</sequence>
<accession>A0A6H1Z986</accession>
<dbReference type="EMBL" id="MT144591">
    <property type="protein sequence ID" value="QJH93745.1"/>
    <property type="molecule type" value="Genomic_DNA"/>
</dbReference>
<dbReference type="EMBL" id="MT143972">
    <property type="protein sequence ID" value="QJA44022.1"/>
    <property type="molecule type" value="Genomic_DNA"/>
</dbReference>
<evidence type="ECO:0000313" key="1">
    <source>
        <dbReference type="EMBL" id="QJA44022.1"/>
    </source>
</evidence>
<evidence type="ECO:0000313" key="2">
    <source>
        <dbReference type="EMBL" id="QJH93745.1"/>
    </source>
</evidence>
<dbReference type="AlphaFoldDB" id="A0A6H1Z986"/>
<proteinExistence type="predicted"/>
<evidence type="ECO:0008006" key="3">
    <source>
        <dbReference type="Google" id="ProtNLM"/>
    </source>
</evidence>
<reference evidence="1" key="1">
    <citation type="submission" date="2020-03" db="EMBL/GenBank/DDBJ databases">
        <title>The deep terrestrial virosphere.</title>
        <authorList>
            <person name="Holmfeldt K."/>
            <person name="Nilsson E."/>
            <person name="Simone D."/>
            <person name="Lopez-Fernandez M."/>
            <person name="Wu X."/>
            <person name="de Brujin I."/>
            <person name="Lundin D."/>
            <person name="Andersson A."/>
            <person name="Bertilsson S."/>
            <person name="Dopson M."/>
        </authorList>
    </citation>
    <scope>NUCLEOTIDE SEQUENCE</scope>
    <source>
        <strain evidence="1">TM448A00065</strain>
        <strain evidence="2">TM448B00134</strain>
    </source>
</reference>
<gene>
    <name evidence="1" type="ORF">TM448A00065_0068</name>
    <name evidence="2" type="ORF">TM448B00134_0039</name>
</gene>
<protein>
    <recommendedName>
        <fullName evidence="3">Terminase</fullName>
    </recommendedName>
</protein>
<name>A0A6H1Z986_9ZZZZ</name>
<organism evidence="1">
    <name type="scientific">viral metagenome</name>
    <dbReference type="NCBI Taxonomy" id="1070528"/>
    <lineage>
        <taxon>unclassified sequences</taxon>
        <taxon>metagenomes</taxon>
        <taxon>organismal metagenomes</taxon>
    </lineage>
</organism>